<comment type="caution">
    <text evidence="4">The sequence shown here is derived from an EMBL/GenBank/DDBJ whole genome shotgun (WGS) entry which is preliminary data.</text>
</comment>
<evidence type="ECO:0000313" key="5">
    <source>
        <dbReference type="Proteomes" id="UP000312784"/>
    </source>
</evidence>
<dbReference type="Proteomes" id="UP000312784">
    <property type="component" value="Unassembled WGS sequence"/>
</dbReference>
<dbReference type="Gene3D" id="6.10.250.2550">
    <property type="match status" value="1"/>
</dbReference>
<dbReference type="SUPFAM" id="SSF53098">
    <property type="entry name" value="Ribonuclease H-like"/>
    <property type="match status" value="1"/>
</dbReference>
<dbReference type="Gene3D" id="1.10.10.10">
    <property type="entry name" value="Winged helix-like DNA-binding domain superfamily/Winged helix DNA-binding domain"/>
    <property type="match status" value="1"/>
</dbReference>
<dbReference type="Pfam" id="PF02914">
    <property type="entry name" value="DDE_2"/>
    <property type="match status" value="1"/>
</dbReference>
<dbReference type="InterPro" id="IPR015126">
    <property type="entry name" value="Mu_I-gamma"/>
</dbReference>
<name>A0ABY2Y7R3_9HYPH</name>
<evidence type="ECO:0000313" key="4">
    <source>
        <dbReference type="EMBL" id="TNV17766.1"/>
    </source>
</evidence>
<dbReference type="EMBL" id="VEWL01000002">
    <property type="protein sequence ID" value="TNV17766.1"/>
    <property type="molecule type" value="Genomic_DNA"/>
</dbReference>
<keyword evidence="5" id="KW-1185">Reference proteome</keyword>
<evidence type="ECO:0000259" key="3">
    <source>
        <dbReference type="PROSITE" id="PS51702"/>
    </source>
</evidence>
<dbReference type="InterPro" id="IPR036397">
    <property type="entry name" value="RNaseH_sf"/>
</dbReference>
<dbReference type="InterPro" id="IPR004189">
    <property type="entry name" value="Phage_Mu_transposase"/>
</dbReference>
<dbReference type="SUPFAM" id="SSF46955">
    <property type="entry name" value="Putative DNA-binding domain"/>
    <property type="match status" value="1"/>
</dbReference>
<dbReference type="InterPro" id="IPR001584">
    <property type="entry name" value="Integrase_cat-core"/>
</dbReference>
<dbReference type="Gene3D" id="1.10.10.60">
    <property type="entry name" value="Homeodomain-like"/>
    <property type="match status" value="2"/>
</dbReference>
<dbReference type="InterPro" id="IPR009061">
    <property type="entry name" value="DNA-bd_dom_put_sf"/>
</dbReference>
<evidence type="ECO:0000256" key="1">
    <source>
        <dbReference type="SAM" id="MobiDB-lite"/>
    </source>
</evidence>
<feature type="region of interest" description="Disordered" evidence="1">
    <location>
        <begin position="640"/>
        <end position="671"/>
    </location>
</feature>
<dbReference type="InterPro" id="IPR009004">
    <property type="entry name" value="Transposase_Mu_C"/>
</dbReference>
<dbReference type="Pfam" id="PF09299">
    <property type="entry name" value="Mu-transpos_C"/>
    <property type="match status" value="1"/>
</dbReference>
<dbReference type="InterPro" id="IPR009057">
    <property type="entry name" value="Homeodomain-like_sf"/>
</dbReference>
<reference evidence="4 5" key="1">
    <citation type="submission" date="2019-06" db="EMBL/GenBank/DDBJ databases">
        <title>Ochrobactrum cricket sp.nov., isolated from the insect Teleogryllus occipitalis living in deserted cropland.</title>
        <authorList>
            <person name="Hu M."/>
        </authorList>
    </citation>
    <scope>NUCLEOTIDE SEQUENCE [LARGE SCALE GENOMIC DNA]</scope>
    <source>
        <strain evidence="4 5">LCB8</strain>
    </source>
</reference>
<dbReference type="SUPFAM" id="SSF46689">
    <property type="entry name" value="Homeodomain-like"/>
    <property type="match status" value="2"/>
</dbReference>
<proteinExistence type="predicted"/>
<dbReference type="Pfam" id="PF09039">
    <property type="entry name" value="HTH_Tnp_Mu_2"/>
    <property type="match status" value="1"/>
</dbReference>
<dbReference type="InterPro" id="IPR036388">
    <property type="entry name" value="WH-like_DNA-bd_sf"/>
</dbReference>
<organism evidence="4 5">
    <name type="scientific">Ochrobactrum teleogrylli</name>
    <dbReference type="NCBI Taxonomy" id="2479765"/>
    <lineage>
        <taxon>Bacteria</taxon>
        <taxon>Pseudomonadati</taxon>
        <taxon>Pseudomonadota</taxon>
        <taxon>Alphaproteobacteria</taxon>
        <taxon>Hyphomicrobiales</taxon>
        <taxon>Brucellaceae</taxon>
        <taxon>Brucella/Ochrobactrum group</taxon>
        <taxon>Ochrobactrum</taxon>
    </lineage>
</organism>
<gene>
    <name evidence="4" type="ORF">FIC94_06215</name>
</gene>
<dbReference type="PROSITE" id="PS51702">
    <property type="entry name" value="HTH_MU"/>
    <property type="match status" value="1"/>
</dbReference>
<dbReference type="InterPro" id="IPR015378">
    <property type="entry name" value="Transposase-like_Mu_C"/>
</dbReference>
<protein>
    <submittedName>
        <fullName evidence="4">DDE-type integrase/transposase/recombinase</fullName>
    </submittedName>
</protein>
<feature type="domain" description="Integrase catalytic" evidence="2">
    <location>
        <begin position="243"/>
        <end position="395"/>
    </location>
</feature>
<dbReference type="Gene3D" id="3.30.420.10">
    <property type="entry name" value="Ribonuclease H-like superfamily/Ribonuclease H"/>
    <property type="match status" value="1"/>
</dbReference>
<feature type="domain" description="HTH Mu-type" evidence="3">
    <location>
        <begin position="3"/>
        <end position="74"/>
    </location>
</feature>
<dbReference type="Gene3D" id="2.30.30.130">
    <property type="entry name" value="Transposase, Mu, C-terminal"/>
    <property type="match status" value="1"/>
</dbReference>
<dbReference type="SUPFAM" id="SSF50610">
    <property type="entry name" value="mu transposase, C-terminal domain"/>
    <property type="match status" value="1"/>
</dbReference>
<dbReference type="PROSITE" id="PS50994">
    <property type="entry name" value="INTEGRASE"/>
    <property type="match status" value="1"/>
</dbReference>
<evidence type="ECO:0000259" key="2">
    <source>
        <dbReference type="PROSITE" id="PS50994"/>
    </source>
</evidence>
<dbReference type="RefSeq" id="WP_140024295.1">
    <property type="nucleotide sequence ID" value="NZ_JBHUFG010000007.1"/>
</dbReference>
<dbReference type="InterPro" id="IPR003314">
    <property type="entry name" value="Mu-type_HTH"/>
</dbReference>
<sequence>MKEWFTIAELATVGLPDLPTSEKGLDKVFRRKRQANPELARRENGKTKPTWEYHISLLPKSAQTRLIVVHDAPANDDRDLHTAKKAALWARYEGLSMEHKARCERRLEALRFADELISLSGLKVNVAMELARSRFNVGIRSLYSWWSLVEGCDRSDWLAALAPSFASNAQRSECHDEAWDFLTSDYLRPERPSFSACYRRMVKVAAKRNWSPVPSERALRRRLDAEVTDAVQTLAREGKEKAKTLYPAQRRTRTHLHAMQMVNMDGHKIDVFVKVPWSETPVRMYMLVIQDLYSGKIVAWRLSDAETWEAVRLVIGDMVETYGIPDDIYLDNGRAFASKWISGGSVTRFRFKVKEEDPRGLLTTLGVNMHWTTPYSGQSKPIERAFRDLADMIAKHPFCAGAYTGNRPDAKPENYASRAVPLEDFRMHVAAQIADHNAQAGRRAVNCAGRSFDETFLASMETAIVRWPTAAQKSLWLLASEVLRTKKGSGEVHFQGNRYWSLELNQWAGQKVTIRFDPDNLHTSIKVYDMKNVLICDAPCIADAGFNDLDAARTHSRARRDYQKSLQAAADAKRKLSAQQLGELIYQGEKTAKAPEMVRPKVTRIAHGNLAMKEETAVDAISQQKFEDGFARAMRKLAGEEPSVIQFPQGKHEPVSSEYGSKKKGGSDPAR</sequence>
<dbReference type="InterPro" id="IPR012337">
    <property type="entry name" value="RNaseH-like_sf"/>
</dbReference>
<accession>A0ABY2Y7R3</accession>